<evidence type="ECO:0000256" key="6">
    <source>
        <dbReference type="ARBA" id="ARBA00022741"/>
    </source>
</evidence>
<dbReference type="InterPro" id="IPR005481">
    <property type="entry name" value="BC-like_N"/>
</dbReference>
<evidence type="ECO:0000313" key="15">
    <source>
        <dbReference type="Proteomes" id="UP000001340"/>
    </source>
</evidence>
<dbReference type="SUPFAM" id="SSF51246">
    <property type="entry name" value="Rudiment single hybrid motif"/>
    <property type="match status" value="1"/>
</dbReference>
<keyword evidence="8" id="KW-0067">ATP-binding</keyword>
<dbReference type="InterPro" id="IPR011054">
    <property type="entry name" value="Rudment_hybrid_motif"/>
</dbReference>
<accession>A0A0E2D489</accession>
<comment type="caution">
    <text evidence="14">The sequence shown here is derived from an EMBL/GenBank/DDBJ whole genome shotgun (WGS) entry which is preliminary data.</text>
</comment>
<dbReference type="InterPro" id="IPR000089">
    <property type="entry name" value="Biotin_lipoyl"/>
</dbReference>
<dbReference type="Pfam" id="PF02786">
    <property type="entry name" value="CPSase_L_D2"/>
    <property type="match status" value="1"/>
</dbReference>
<feature type="domain" description="Lipoyl-binding" evidence="12">
    <location>
        <begin position="799"/>
        <end position="889"/>
    </location>
</feature>
<evidence type="ECO:0000256" key="3">
    <source>
        <dbReference type="ARBA" id="ARBA00005194"/>
    </source>
</evidence>
<evidence type="ECO:0000259" key="13">
    <source>
        <dbReference type="PROSITE" id="PS50979"/>
    </source>
</evidence>
<dbReference type="PROSITE" id="PS50968">
    <property type="entry name" value="BIOTINYL_LIPOYL"/>
    <property type="match status" value="1"/>
</dbReference>
<dbReference type="Gene3D" id="3.40.50.20">
    <property type="match status" value="1"/>
</dbReference>
<dbReference type="GO" id="GO:0009317">
    <property type="term" value="C:acetyl-CoA carboxylase complex"/>
    <property type="evidence" value="ECO:0007669"/>
    <property type="project" value="InterPro"/>
</dbReference>
<dbReference type="Pfam" id="PF00364">
    <property type="entry name" value="Biotin_lipoyl"/>
    <property type="match status" value="1"/>
</dbReference>
<comment type="pathway">
    <text evidence="3">Lipid metabolism; fatty acid biosynthesis.</text>
</comment>
<dbReference type="CDD" id="cd06850">
    <property type="entry name" value="biotinyl_domain"/>
    <property type="match status" value="1"/>
</dbReference>
<dbReference type="InterPro" id="IPR011053">
    <property type="entry name" value="Single_hybrid_motif"/>
</dbReference>
<dbReference type="AlphaFoldDB" id="A0A0E2D489"/>
<evidence type="ECO:0000256" key="11">
    <source>
        <dbReference type="ARBA" id="ARBA00023267"/>
    </source>
</evidence>
<comment type="function">
    <text evidence="2">This protein is a component of the acetyl coenzyme A carboxylase complex; first, biotin carboxylase catalyzes the carboxylation of the carrier protein and then the transcarboxylase transfers the carboxyl group to form malonyl-CoA.</text>
</comment>
<dbReference type="InterPro" id="IPR001249">
    <property type="entry name" value="AcCoA_biotinCC"/>
</dbReference>
<dbReference type="UniPathway" id="UPA00094"/>
<name>A0A0E2D489_LEPIR</name>
<dbReference type="SUPFAM" id="SSF56059">
    <property type="entry name" value="Glutathione synthetase ATP-binding domain-like"/>
    <property type="match status" value="1"/>
</dbReference>
<keyword evidence="10" id="KW-0275">Fatty acid biosynthesis</keyword>
<comment type="cofactor">
    <cofactor evidence="1">
        <name>biotin</name>
        <dbReference type="ChEBI" id="CHEBI:57586"/>
    </cofactor>
</comment>
<dbReference type="SUPFAM" id="SSF51230">
    <property type="entry name" value="Single hybrid motif"/>
    <property type="match status" value="1"/>
</dbReference>
<dbReference type="InterPro" id="IPR051602">
    <property type="entry name" value="ACC_Biotin_Carboxylase"/>
</dbReference>
<evidence type="ECO:0000256" key="10">
    <source>
        <dbReference type="ARBA" id="ARBA00023160"/>
    </source>
</evidence>
<dbReference type="SMART" id="SM00878">
    <property type="entry name" value="Biotin_carb_C"/>
    <property type="match status" value="1"/>
</dbReference>
<keyword evidence="4" id="KW-0444">Lipid biosynthesis</keyword>
<dbReference type="PANTHER" id="PTHR48095:SF4">
    <property type="entry name" value="BIOTIN CARBOXYL CARRIER PROTEIN OF ACETYL-COA CARBOXYLASE"/>
    <property type="match status" value="1"/>
</dbReference>
<evidence type="ECO:0000256" key="9">
    <source>
        <dbReference type="ARBA" id="ARBA00023098"/>
    </source>
</evidence>
<dbReference type="InterPro" id="IPR001882">
    <property type="entry name" value="Biotin_BS"/>
</dbReference>
<reference evidence="14 15" key="1">
    <citation type="submission" date="2012-10" db="EMBL/GenBank/DDBJ databases">
        <authorList>
            <person name="Harkins D.M."/>
            <person name="Durkin A.S."/>
            <person name="Brinkac L.M."/>
            <person name="Haft D.H."/>
            <person name="Selengut J.D."/>
            <person name="Sanka R."/>
            <person name="DePew J."/>
            <person name="Purushe J."/>
            <person name="Chanthongthip A."/>
            <person name="Lattana O."/>
            <person name="Phetsouvanh R."/>
            <person name="Newton P.N."/>
            <person name="Vinetz J.M."/>
            <person name="Sutton G.G."/>
            <person name="Nierman W.C."/>
            <person name="Fouts D.E."/>
        </authorList>
    </citation>
    <scope>NUCLEOTIDE SEQUENCE [LARGE SCALE GENOMIC DNA]</scope>
    <source>
        <strain evidence="14 15">UI 12758</strain>
    </source>
</reference>
<keyword evidence="6" id="KW-0547">Nucleotide-binding</keyword>
<dbReference type="InterPro" id="IPR016185">
    <property type="entry name" value="PreATP-grasp_dom_sf"/>
</dbReference>
<keyword evidence="9" id="KW-0443">Lipid metabolism</keyword>
<dbReference type="Gene3D" id="2.40.50.100">
    <property type="match status" value="1"/>
</dbReference>
<dbReference type="RefSeq" id="WP_000564917.1">
    <property type="nucleotide sequence ID" value="NZ_AHNR02000041.1"/>
</dbReference>
<dbReference type="PANTHER" id="PTHR48095">
    <property type="entry name" value="PYRUVATE CARBOXYLASE SUBUNIT A"/>
    <property type="match status" value="1"/>
</dbReference>
<evidence type="ECO:0000313" key="14">
    <source>
        <dbReference type="EMBL" id="EKR54815.1"/>
    </source>
</evidence>
<dbReference type="PROSITE" id="PS00188">
    <property type="entry name" value="BIOTIN"/>
    <property type="match status" value="1"/>
</dbReference>
<evidence type="ECO:0000256" key="5">
    <source>
        <dbReference type="ARBA" id="ARBA00022598"/>
    </source>
</evidence>
<keyword evidence="5" id="KW-0436">Ligase</keyword>
<dbReference type="PRINTS" id="PR01071">
    <property type="entry name" value="ACOABIOTINCC"/>
</dbReference>
<dbReference type="Pfam" id="PF00289">
    <property type="entry name" value="Biotin_carb_N"/>
    <property type="match status" value="1"/>
</dbReference>
<evidence type="ECO:0000256" key="8">
    <source>
        <dbReference type="ARBA" id="ARBA00022840"/>
    </source>
</evidence>
<keyword evidence="11" id="KW-0092">Biotin</keyword>
<dbReference type="PROSITE" id="PS00867">
    <property type="entry name" value="CPSASE_2"/>
    <property type="match status" value="1"/>
</dbReference>
<dbReference type="GO" id="GO:0003989">
    <property type="term" value="F:acetyl-CoA carboxylase activity"/>
    <property type="evidence" value="ECO:0007669"/>
    <property type="project" value="InterPro"/>
</dbReference>
<gene>
    <name evidence="14" type="ORF">LEP1GSC105_1394</name>
</gene>
<sequence>MIDFQNNRIQFHQSSSPWIRSFSLESIKCLIVCRGPVRKEAMEIFDSIGIREYGILLSEKDSVVYPMALAPELRGFRFPNNIHRVPDYMGAGKEEKMERIEQIISIAKDNKYTHIFAGYGFMAEDSEFISAIEKSGVVFMGPASYVADQAGSKDAAKKIARKLEVSVTPGVDNISSLALLAKAPDAKSLEKIAKEKGIDFAFDPSLSLEVNAENLLELGYSKIIEFVSIADLQVEAEKECKKIWEKYSKNRIRFKYIGGGGGKGQRVVSKPEEVKGAVQEILSESKVTAPGTNKNFLIELNIENTRHNEIQLIGNGEWCLALGGRDCSVQMHEQKLLELSLTQELLEKEIAACAATHPKKAEVLKGDLKVLREMEEQSERFGAAVKLNSVSTFESIVEGTNHFFMEVNTRIQVEHRVTEMVYSLKFKNPENQNEFFIVDSLIEAMALLSLHGKRLQKPERIFRFPSGAEVRINATNKAIQPHAGGVIMNWSKPLADEIRDDQGISIRNPDMGLFVHYKVAGAYDSNIALLISHGENRKDNLIRLGNILRKTELRGYDLQTNLLVHYGLIHWILGKDAMFKPSTSFMISYLAGVGALEKIIKDVDLEIAWKKIISEASADLKKVLSRKLTLITRPIGELIKDAHLSAGFIGFHLNRSWKISDSKIEWLRNPIFILADLYHYLNMEADPSLPPSEQIWDHDDEVLQKALSFYQELAKRTGSNPDSIELVASLNAGKSLNGIEAGLLSSVLASHNGYQSGLELLKLLPYAGLNSGFYKLEVDEKLEAVIPEEFRKTETRDSLIKFLAPPPKASSDEIVAPMGGMFYSKEAPDLPPMIKVGDHFKAGQPLFIVEVMKMFNKISASFSGTVKEILLNDSDGKIISKGQTIFKIVPDEVIHIETEAEITERKKKITLSLI</sequence>
<dbReference type="Proteomes" id="UP000001340">
    <property type="component" value="Unassembled WGS sequence"/>
</dbReference>
<dbReference type="InterPro" id="IPR005482">
    <property type="entry name" value="Biotin_COase_C"/>
</dbReference>
<dbReference type="Gene3D" id="3.30.470.20">
    <property type="entry name" value="ATP-grasp fold, B domain"/>
    <property type="match status" value="1"/>
</dbReference>
<dbReference type="GO" id="GO:0005524">
    <property type="term" value="F:ATP binding"/>
    <property type="evidence" value="ECO:0007669"/>
    <property type="project" value="UniProtKB-KW"/>
</dbReference>
<evidence type="ECO:0000256" key="7">
    <source>
        <dbReference type="ARBA" id="ARBA00022832"/>
    </source>
</evidence>
<evidence type="ECO:0000259" key="12">
    <source>
        <dbReference type="PROSITE" id="PS50968"/>
    </source>
</evidence>
<dbReference type="SUPFAM" id="SSF52440">
    <property type="entry name" value="PreATP-grasp domain"/>
    <property type="match status" value="1"/>
</dbReference>
<dbReference type="GO" id="GO:0006633">
    <property type="term" value="P:fatty acid biosynthetic process"/>
    <property type="evidence" value="ECO:0007669"/>
    <property type="project" value="UniProtKB-UniPathway"/>
</dbReference>
<keyword evidence="7" id="KW-0276">Fatty acid metabolism</keyword>
<feature type="domain" description="Biotin carboxylation" evidence="13">
    <location>
        <begin position="25"/>
        <end position="591"/>
    </location>
</feature>
<evidence type="ECO:0000256" key="2">
    <source>
        <dbReference type="ARBA" id="ARBA00003761"/>
    </source>
</evidence>
<dbReference type="InterPro" id="IPR005479">
    <property type="entry name" value="CPAse_ATP-bd"/>
</dbReference>
<dbReference type="InterPro" id="IPR011764">
    <property type="entry name" value="Biotin_carboxylation_dom"/>
</dbReference>
<organism evidence="14 15">
    <name type="scientific">Leptospira interrogans str. UI 12758</name>
    <dbReference type="NCBI Taxonomy" id="1049938"/>
    <lineage>
        <taxon>Bacteria</taxon>
        <taxon>Pseudomonadati</taxon>
        <taxon>Spirochaetota</taxon>
        <taxon>Spirochaetia</taxon>
        <taxon>Leptospirales</taxon>
        <taxon>Leptospiraceae</taxon>
        <taxon>Leptospira</taxon>
    </lineage>
</organism>
<dbReference type="PROSITE" id="PS50979">
    <property type="entry name" value="BC"/>
    <property type="match status" value="1"/>
</dbReference>
<evidence type="ECO:0000256" key="4">
    <source>
        <dbReference type="ARBA" id="ARBA00022516"/>
    </source>
</evidence>
<protein>
    <submittedName>
        <fullName evidence="14">Biotin-requiring enzyme</fullName>
    </submittedName>
</protein>
<evidence type="ECO:0000256" key="1">
    <source>
        <dbReference type="ARBA" id="ARBA00001953"/>
    </source>
</evidence>
<dbReference type="EMBL" id="AHNR02000041">
    <property type="protein sequence ID" value="EKR54815.1"/>
    <property type="molecule type" value="Genomic_DNA"/>
</dbReference>
<proteinExistence type="predicted"/>